<evidence type="ECO:0000256" key="1">
    <source>
        <dbReference type="SAM" id="Phobius"/>
    </source>
</evidence>
<name>A0A367RBZ5_NOSPU</name>
<evidence type="ECO:0000313" key="2">
    <source>
        <dbReference type="EMBL" id="RCJ34047.1"/>
    </source>
</evidence>
<keyword evidence="1" id="KW-0812">Transmembrane</keyword>
<accession>A0A367RBZ5</accession>
<proteinExistence type="predicted"/>
<dbReference type="EMBL" id="LXQE01000157">
    <property type="protein sequence ID" value="RCJ34047.1"/>
    <property type="molecule type" value="Genomic_DNA"/>
</dbReference>
<protein>
    <submittedName>
        <fullName evidence="2">Uncharacterized protein</fullName>
    </submittedName>
</protein>
<sequence length="132" mass="14877">MHTSELFRLYVSAQKSVHQSTLIEANLAKATHSDTKPQDGDIPFIAVFLAHISFMIVWAIVVFIVSSVCKALEDPPENAAQDKDEIVKIKHLEQHTCKKCQFFNNNYFLKCAVHPTTALTKQALNCSDYKPN</sequence>
<gene>
    <name evidence="2" type="ORF">A6769_23760</name>
</gene>
<dbReference type="Proteomes" id="UP000252085">
    <property type="component" value="Unassembled WGS sequence"/>
</dbReference>
<organism evidence="2 3">
    <name type="scientific">Nostoc punctiforme NIES-2108</name>
    <dbReference type="NCBI Taxonomy" id="1356359"/>
    <lineage>
        <taxon>Bacteria</taxon>
        <taxon>Bacillati</taxon>
        <taxon>Cyanobacteriota</taxon>
        <taxon>Cyanophyceae</taxon>
        <taxon>Nostocales</taxon>
        <taxon>Nostocaceae</taxon>
        <taxon>Nostoc</taxon>
    </lineage>
</organism>
<comment type="caution">
    <text evidence="2">The sequence shown here is derived from an EMBL/GenBank/DDBJ whole genome shotgun (WGS) entry which is preliminary data.</text>
</comment>
<dbReference type="AlphaFoldDB" id="A0A367RBZ5"/>
<keyword evidence="1" id="KW-1133">Transmembrane helix</keyword>
<evidence type="ECO:0000313" key="3">
    <source>
        <dbReference type="Proteomes" id="UP000252085"/>
    </source>
</evidence>
<feature type="transmembrane region" description="Helical" evidence="1">
    <location>
        <begin position="42"/>
        <end position="65"/>
    </location>
</feature>
<reference evidence="2 3" key="1">
    <citation type="submission" date="2016-04" db="EMBL/GenBank/DDBJ databases">
        <authorList>
            <person name="Evans L.H."/>
            <person name="Alamgir A."/>
            <person name="Owens N."/>
            <person name="Weber N.D."/>
            <person name="Virtaneva K."/>
            <person name="Barbian K."/>
            <person name="Babar A."/>
            <person name="Rosenke K."/>
        </authorList>
    </citation>
    <scope>NUCLEOTIDE SEQUENCE [LARGE SCALE GENOMIC DNA]</scope>
    <source>
        <strain evidence="2">NIES-2108</strain>
    </source>
</reference>
<keyword evidence="1" id="KW-0472">Membrane</keyword>